<evidence type="ECO:0000313" key="2">
    <source>
        <dbReference type="EMBL" id="CBH18713.1"/>
    </source>
</evidence>
<protein>
    <submittedName>
        <fullName evidence="2">Uncharacterized protein</fullName>
    </submittedName>
</protein>
<dbReference type="EMBL" id="FN554974">
    <property type="protein sequence ID" value="CBH18713.1"/>
    <property type="molecule type" value="Genomic_DNA"/>
</dbReference>
<organism evidence="2 3">
    <name type="scientific">Trypanosoma brucei gambiense (strain MHOM/CI/86/DAL972)</name>
    <dbReference type="NCBI Taxonomy" id="679716"/>
    <lineage>
        <taxon>Eukaryota</taxon>
        <taxon>Discoba</taxon>
        <taxon>Euglenozoa</taxon>
        <taxon>Kinetoplastea</taxon>
        <taxon>Metakinetoplastina</taxon>
        <taxon>Trypanosomatida</taxon>
        <taxon>Trypanosomatidae</taxon>
        <taxon>Trypanosoma</taxon>
    </lineage>
</organism>
<accession>D0AAL2</accession>
<feature type="compositionally biased region" description="Polar residues" evidence="1">
    <location>
        <begin position="611"/>
        <end position="624"/>
    </location>
</feature>
<dbReference type="Proteomes" id="UP000002316">
    <property type="component" value="Chromosome 11"/>
</dbReference>
<sequence>MEKRTNTFSSTLEKVITAFFYNGHAGRSRALSMGLQVPLWLWTHQVTVESERSTRELQKTVNLVCWFNDNGANLTQVAIIVPGDVKTKLGAQLKHALQGRAHGAQSGISDDVSLPTLLAPHELTAMNKRDKMVHQYEVVIYLLTLPPTKKHLQAAMQQDQFIADAVAGAGGAFILVTDVGWTTPRFTTQWPQWKALVMKLKGELVSISFNEGDKLPADAQLPSLMGPRIPLCCSRHADQRQLEYGIVPIVRGCRRLCLKPFVCQREEHVCMEQCHPRVSHSNCPYACQAAMPCGHECLHSCSELCNCFEVIEKPLTCSHAVIIGLDQATLQPIYATVRHVFKGSCADAFLPCAVEYPTECCRCLGPLSTTCSEATRCGHSLENKTLLCAACIRLEREVRAKVLGDLLIQTEEAKQRMKREVQRSAHQQRKASSQGLFLVGSRVTICDVTKVIKPLCAETDFPGVEFVDYEATDFYSSMDGAYGTFISRHVDIDDLSEVRNLIRLRDGKHVLVADGGVQLLRALTSAITQQAATLLLTYNGHGKERGDAGSTASGEAFETAFKMVGSQFYLAVPVPFGDTLISDKIVQVTAVNPASPETVIVECRIPSISSQTDETQVNDTINDNPSPPKRLRLEHSSSHPGHLRASIEVVSLTVPVTALESMEGYSKGKEVLVLDPSRQVVHPYDVQAFGAILQHVLDTDLRSAVISSVPVAKDTPFTLLGVVNPPVSFADRYGPCAVLRQRKQLVTVRAKPHLRSGKRSPGSAPTPSGINTAYAHSARNGDDGDVVVIIPFVFTAADELLEAENSLDAAALQQLEQRVRDTIAVKSDELAIRNDEEAFHRQRQMPEVMEEELSRDRVAYSIPIPLPTPELLASVRVRHARLLGASATSLRLSKQKDAMAVKQQQLGLTKWLEAVRQRHEQDTEADAAYFRALQQKETAQ</sequence>
<gene>
    <name evidence="2" type="ORF">TbgDal_XI18330</name>
</gene>
<dbReference type="AlphaFoldDB" id="D0AAL2"/>
<reference evidence="3" key="1">
    <citation type="journal article" date="2010" name="PLoS Negl. Trop. Dis.">
        <title>The genome sequence of Trypanosoma brucei gambiense, causative agent of chronic human african trypanosomiasis.</title>
        <authorList>
            <person name="Jackson A.P."/>
            <person name="Sanders M."/>
            <person name="Berry A."/>
            <person name="McQuillan J."/>
            <person name="Aslett M.A."/>
            <person name="Quail M.A."/>
            <person name="Chukualim B."/>
            <person name="Capewell P."/>
            <person name="MacLeod A."/>
            <person name="Melville S.E."/>
            <person name="Gibson W."/>
            <person name="Barry J.D."/>
            <person name="Berriman M."/>
            <person name="Hertz-Fowler C."/>
        </authorList>
    </citation>
    <scope>NUCLEOTIDE SEQUENCE [LARGE SCALE GENOMIC DNA]</scope>
    <source>
        <strain evidence="3">MHOM/CI/86/DAL972</strain>
    </source>
</reference>
<dbReference type="VEuPathDB" id="TriTrypDB:Tbg972.11.18330"/>
<feature type="region of interest" description="Disordered" evidence="1">
    <location>
        <begin position="751"/>
        <end position="776"/>
    </location>
</feature>
<evidence type="ECO:0000256" key="1">
    <source>
        <dbReference type="SAM" id="MobiDB-lite"/>
    </source>
</evidence>
<name>D0AAL2_TRYB9</name>
<dbReference type="GeneID" id="23867055"/>
<dbReference type="OrthoDB" id="2423195at2759"/>
<dbReference type="RefSeq" id="XP_011780977.1">
    <property type="nucleotide sequence ID" value="XM_011782675.1"/>
</dbReference>
<proteinExistence type="predicted"/>
<evidence type="ECO:0000313" key="3">
    <source>
        <dbReference type="Proteomes" id="UP000002316"/>
    </source>
</evidence>
<feature type="region of interest" description="Disordered" evidence="1">
    <location>
        <begin position="611"/>
        <end position="637"/>
    </location>
</feature>
<dbReference type="KEGG" id="tbg:TbgDal_XI18330"/>